<feature type="region of interest" description="Disordered" evidence="1">
    <location>
        <begin position="183"/>
        <end position="203"/>
    </location>
</feature>
<evidence type="ECO:0000256" key="1">
    <source>
        <dbReference type="SAM" id="MobiDB-lite"/>
    </source>
</evidence>
<organism evidence="2 3">
    <name type="scientific">Flavobacterium aciduliphilum</name>
    <dbReference type="NCBI Taxonomy" id="1101402"/>
    <lineage>
        <taxon>Bacteria</taxon>
        <taxon>Pseudomonadati</taxon>
        <taxon>Bacteroidota</taxon>
        <taxon>Flavobacteriia</taxon>
        <taxon>Flavobacteriales</taxon>
        <taxon>Flavobacteriaceae</taxon>
        <taxon>Flavobacterium</taxon>
    </lineage>
</organism>
<dbReference type="AlphaFoldDB" id="A0A328YSL0"/>
<name>A0A328YSL0_9FLAO</name>
<dbReference type="EMBL" id="QLSZ01000001">
    <property type="protein sequence ID" value="RAR75765.1"/>
    <property type="molecule type" value="Genomic_DNA"/>
</dbReference>
<protein>
    <submittedName>
        <fullName evidence="2">Uncharacterized protein</fullName>
    </submittedName>
</protein>
<keyword evidence="3" id="KW-1185">Reference proteome</keyword>
<reference evidence="2 3" key="1">
    <citation type="submission" date="2018-06" db="EMBL/GenBank/DDBJ databases">
        <title>Genomic Encyclopedia of Archaeal and Bacterial Type Strains, Phase II (KMG-II): from individual species to whole genera.</title>
        <authorList>
            <person name="Goeker M."/>
        </authorList>
    </citation>
    <scope>NUCLEOTIDE SEQUENCE [LARGE SCALE GENOMIC DNA]</scope>
    <source>
        <strain evidence="2 3">DSM 25663</strain>
    </source>
</reference>
<dbReference type="Proteomes" id="UP000248840">
    <property type="component" value="Unassembled WGS sequence"/>
</dbReference>
<dbReference type="RefSeq" id="WP_112112116.1">
    <property type="nucleotide sequence ID" value="NZ_QLSZ01000001.1"/>
</dbReference>
<proteinExistence type="predicted"/>
<sequence>MRKWDTSDDIVAFYLYKFGTVEEIKKSSLILDIKLTSLKMRISNFAYLDNKNGLDNYAKQSREVYNKYRNYSNFELKKIFDEIINSKTVKSKSKNIKLTNQIKKQEQKDANTPKSEYNQVRLREERCKLINKNKSIVESNKPKGLLGIFKKATPLTEQQKKIIDKNIARIREINEILSNPDLITPRTDKQRKKNRVSKANMERSNKNAELIKETGPLIDNKNEKSKKTNCQKLKDNFEEYLIDNGYSQYTPSGKPSTVYDYIKRVEKICDREGISIEDLSVNINFYVKKYDTDGVEAEFGRKSNNAFISSLKRFKEFCKKEN</sequence>
<dbReference type="OrthoDB" id="3035650at2"/>
<evidence type="ECO:0000313" key="2">
    <source>
        <dbReference type="EMBL" id="RAR75765.1"/>
    </source>
</evidence>
<evidence type="ECO:0000313" key="3">
    <source>
        <dbReference type="Proteomes" id="UP000248840"/>
    </source>
</evidence>
<gene>
    <name evidence="2" type="ORF">CLV55_101470</name>
</gene>
<comment type="caution">
    <text evidence="2">The sequence shown here is derived from an EMBL/GenBank/DDBJ whole genome shotgun (WGS) entry which is preliminary data.</text>
</comment>
<accession>A0A328YSL0</accession>